<dbReference type="InterPro" id="IPR002699">
    <property type="entry name" value="V_ATPase_D"/>
</dbReference>
<dbReference type="NCBIfam" id="TIGR00309">
    <property type="entry name" value="V_ATPase_subD"/>
    <property type="match status" value="1"/>
</dbReference>
<dbReference type="Gene3D" id="1.10.287.3240">
    <property type="match status" value="1"/>
</dbReference>
<accession>X0X2N3</accession>
<dbReference type="GO" id="GO:0046961">
    <property type="term" value="F:proton-transporting ATPase activity, rotational mechanism"/>
    <property type="evidence" value="ECO:0007669"/>
    <property type="project" value="InterPro"/>
</dbReference>
<gene>
    <name evidence="4" type="ORF">S01H1_68091</name>
</gene>
<organism evidence="4">
    <name type="scientific">marine sediment metagenome</name>
    <dbReference type="NCBI Taxonomy" id="412755"/>
    <lineage>
        <taxon>unclassified sequences</taxon>
        <taxon>metagenomes</taxon>
        <taxon>ecological metagenomes</taxon>
    </lineage>
</organism>
<dbReference type="Pfam" id="PF01813">
    <property type="entry name" value="ATP-synt_D"/>
    <property type="match status" value="1"/>
</dbReference>
<proteinExistence type="inferred from homology"/>
<comment type="caution">
    <text evidence="4">The sequence shown here is derived from an EMBL/GenBank/DDBJ whole genome shotgun (WGS) entry which is preliminary data.</text>
</comment>
<sequence>MGKVKLTKGELKRQRDALRQYERYLPTLQLKKQQLQVEILHQAMALEEKRKAEAAGIEAIKPWSGLLVSDRMDLLPWITPKRIVTGARNIAGVDLPFLDKAEFETPEYDLFITPLWVDAAIDALRELVALQEEIEIIEKGIEILRQELRITTQRVNLFEKIKIP</sequence>
<evidence type="ECO:0000256" key="1">
    <source>
        <dbReference type="ARBA" id="ARBA00005850"/>
    </source>
</evidence>
<evidence type="ECO:0000256" key="2">
    <source>
        <dbReference type="ARBA" id="ARBA00022448"/>
    </source>
</evidence>
<feature type="non-terminal residue" evidence="4">
    <location>
        <position position="164"/>
    </location>
</feature>
<name>X0X2N3_9ZZZZ</name>
<evidence type="ECO:0000256" key="3">
    <source>
        <dbReference type="ARBA" id="ARBA00023065"/>
    </source>
</evidence>
<evidence type="ECO:0000313" key="4">
    <source>
        <dbReference type="EMBL" id="GAG29687.1"/>
    </source>
</evidence>
<comment type="similarity">
    <text evidence="1">Belongs to the V-ATPase D subunit family.</text>
</comment>
<keyword evidence="3" id="KW-0406">Ion transport</keyword>
<evidence type="ECO:0008006" key="5">
    <source>
        <dbReference type="Google" id="ProtNLM"/>
    </source>
</evidence>
<dbReference type="AlphaFoldDB" id="X0X2N3"/>
<dbReference type="EMBL" id="BARS01045143">
    <property type="protein sequence ID" value="GAG29687.1"/>
    <property type="molecule type" value="Genomic_DNA"/>
</dbReference>
<protein>
    <recommendedName>
        <fullName evidence="5">V-type ATP synthase subunit D</fullName>
    </recommendedName>
</protein>
<reference evidence="4" key="1">
    <citation type="journal article" date="2014" name="Front. Microbiol.">
        <title>High frequency of phylogenetically diverse reductive dehalogenase-homologous genes in deep subseafloor sedimentary metagenomes.</title>
        <authorList>
            <person name="Kawai M."/>
            <person name="Futagami T."/>
            <person name="Toyoda A."/>
            <person name="Takaki Y."/>
            <person name="Nishi S."/>
            <person name="Hori S."/>
            <person name="Arai W."/>
            <person name="Tsubouchi T."/>
            <person name="Morono Y."/>
            <person name="Uchiyama I."/>
            <person name="Ito T."/>
            <person name="Fujiyama A."/>
            <person name="Inagaki F."/>
            <person name="Takami H."/>
        </authorList>
    </citation>
    <scope>NUCLEOTIDE SEQUENCE</scope>
    <source>
        <strain evidence="4">Expedition CK06-06</strain>
    </source>
</reference>
<keyword evidence="2" id="KW-0813">Transport</keyword>